<proteinExistence type="predicted"/>
<accession>A0A1B1YSU0</accession>
<evidence type="ECO:0000313" key="1">
    <source>
        <dbReference type="EMBL" id="ANX03782.1"/>
    </source>
</evidence>
<dbReference type="RefSeq" id="WP_068803428.1">
    <property type="nucleotide sequence ID" value="NZ_CP014671.1"/>
</dbReference>
<gene>
    <name evidence="1" type="ORF">PG2T_05960</name>
</gene>
<sequence length="107" mass="11974">MALPSQFADIEHLITAGWAIGDEAARNRQRRASSMAELQAFYNTLLPRMDAIIQHLNQQSLQALEPANQALLDLALMFMEVAPAVEIYKDPDVPWGFEAARFHILPA</sequence>
<dbReference type="OrthoDB" id="6690820at2"/>
<reference evidence="2" key="1">
    <citation type="submission" date="2016-03" db="EMBL/GenBank/DDBJ databases">
        <title>Complete genome sequence of Solimmundus cernigliae, representing a novel lineage of polycyclic aromatic hydrocarbon degraders within the Gammaproteobacteria.</title>
        <authorList>
            <person name="Singleton D.R."/>
            <person name="Dickey A.N."/>
            <person name="Scholl E.H."/>
            <person name="Wright F.A."/>
            <person name="Aitken M.D."/>
        </authorList>
    </citation>
    <scope>NUCLEOTIDE SEQUENCE [LARGE SCALE GENOMIC DNA]</scope>
    <source>
        <strain evidence="2">TR3.2</strain>
    </source>
</reference>
<name>A0A1B1YSU0_9GAMM</name>
<protein>
    <submittedName>
        <fullName evidence="1">Uncharacterized protein</fullName>
    </submittedName>
</protein>
<dbReference type="KEGG" id="gbi:PG2T_05960"/>
<organism evidence="1 2">
    <name type="scientific">Immundisolibacter cernigliae</name>
    <dbReference type="NCBI Taxonomy" id="1810504"/>
    <lineage>
        <taxon>Bacteria</taxon>
        <taxon>Pseudomonadati</taxon>
        <taxon>Pseudomonadota</taxon>
        <taxon>Gammaproteobacteria</taxon>
        <taxon>Immundisolibacterales</taxon>
        <taxon>Immundisolibacteraceae</taxon>
        <taxon>Immundisolibacter</taxon>
    </lineage>
</organism>
<dbReference type="AlphaFoldDB" id="A0A1B1YSU0"/>
<dbReference type="STRING" id="1810504.PG2T_05960"/>
<evidence type="ECO:0000313" key="2">
    <source>
        <dbReference type="Proteomes" id="UP000092952"/>
    </source>
</evidence>
<dbReference type="InParanoid" id="A0A1B1YSU0"/>
<keyword evidence="2" id="KW-1185">Reference proteome</keyword>
<dbReference type="EMBL" id="CP014671">
    <property type="protein sequence ID" value="ANX03782.1"/>
    <property type="molecule type" value="Genomic_DNA"/>
</dbReference>
<dbReference type="Proteomes" id="UP000092952">
    <property type="component" value="Chromosome"/>
</dbReference>